<name>A0AAD2JP29_9STRA</name>
<gene>
    <name evidence="4" type="ORF">CYCCA115_LOCUS22484</name>
</gene>
<feature type="chain" id="PRO_5042061495" evidence="3">
    <location>
        <begin position="17"/>
        <end position="145"/>
    </location>
</feature>
<evidence type="ECO:0000256" key="3">
    <source>
        <dbReference type="SAM" id="SignalP"/>
    </source>
</evidence>
<comment type="caution">
    <text evidence="4">The sequence shown here is derived from an EMBL/GenBank/DDBJ whole genome shotgun (WGS) entry which is preliminary data.</text>
</comment>
<evidence type="ECO:0000256" key="2">
    <source>
        <dbReference type="SAM" id="Phobius"/>
    </source>
</evidence>
<evidence type="ECO:0000256" key="1">
    <source>
        <dbReference type="SAM" id="MobiDB-lite"/>
    </source>
</evidence>
<feature type="signal peptide" evidence="3">
    <location>
        <begin position="1"/>
        <end position="16"/>
    </location>
</feature>
<dbReference type="Proteomes" id="UP001295423">
    <property type="component" value="Unassembled WGS sequence"/>
</dbReference>
<proteinExistence type="predicted"/>
<reference evidence="4" key="1">
    <citation type="submission" date="2023-08" db="EMBL/GenBank/DDBJ databases">
        <authorList>
            <person name="Audoor S."/>
            <person name="Bilcke G."/>
        </authorList>
    </citation>
    <scope>NUCLEOTIDE SEQUENCE</scope>
</reference>
<keyword evidence="2" id="KW-0472">Membrane</keyword>
<keyword evidence="5" id="KW-1185">Reference proteome</keyword>
<keyword evidence="2" id="KW-1133">Transmembrane helix</keyword>
<evidence type="ECO:0000313" key="4">
    <source>
        <dbReference type="EMBL" id="CAJ1966898.1"/>
    </source>
</evidence>
<dbReference type="AlphaFoldDB" id="A0AAD2JP29"/>
<feature type="region of interest" description="Disordered" evidence="1">
    <location>
        <begin position="116"/>
        <end position="145"/>
    </location>
</feature>
<feature type="transmembrane region" description="Helical" evidence="2">
    <location>
        <begin position="45"/>
        <end position="67"/>
    </location>
</feature>
<dbReference type="EMBL" id="CAKOGP040002313">
    <property type="protein sequence ID" value="CAJ1966898.1"/>
    <property type="molecule type" value="Genomic_DNA"/>
</dbReference>
<accession>A0AAD2JP29</accession>
<organism evidence="4 5">
    <name type="scientific">Cylindrotheca closterium</name>
    <dbReference type="NCBI Taxonomy" id="2856"/>
    <lineage>
        <taxon>Eukaryota</taxon>
        <taxon>Sar</taxon>
        <taxon>Stramenopiles</taxon>
        <taxon>Ochrophyta</taxon>
        <taxon>Bacillariophyta</taxon>
        <taxon>Bacillariophyceae</taxon>
        <taxon>Bacillariophycidae</taxon>
        <taxon>Bacillariales</taxon>
        <taxon>Bacillariaceae</taxon>
        <taxon>Cylindrotheca</taxon>
    </lineage>
</organism>
<evidence type="ECO:0000313" key="5">
    <source>
        <dbReference type="Proteomes" id="UP001295423"/>
    </source>
</evidence>
<sequence length="145" mass="15096">MKIAAVFFACITLKEASCFTSSFTPSSNGIVAPKSSSSLQMVDTAVLQGAGIALFGLGAGIGLVAFTEKQGERGRERGSGLSDSMATQLSGMFMEDVEVSSVDDVGSLASQLEAALKASGGTSDEELELSEEEKKRIEEEADDGW</sequence>
<protein>
    <submittedName>
        <fullName evidence="4">Uncharacterized protein</fullName>
    </submittedName>
</protein>
<keyword evidence="3" id="KW-0732">Signal</keyword>
<keyword evidence="2" id="KW-0812">Transmembrane</keyword>